<reference evidence="10 11" key="1">
    <citation type="submission" date="2018-04" db="EMBL/GenBank/DDBJ databases">
        <authorList>
            <person name="Vogel A."/>
        </authorList>
    </citation>
    <scope>NUCLEOTIDE SEQUENCE [LARGE SCALE GENOMIC DNA]</scope>
</reference>
<organism evidence="10 11">
    <name type="scientific">Cuscuta campestris</name>
    <dbReference type="NCBI Taxonomy" id="132261"/>
    <lineage>
        <taxon>Eukaryota</taxon>
        <taxon>Viridiplantae</taxon>
        <taxon>Streptophyta</taxon>
        <taxon>Embryophyta</taxon>
        <taxon>Tracheophyta</taxon>
        <taxon>Spermatophyta</taxon>
        <taxon>Magnoliopsida</taxon>
        <taxon>eudicotyledons</taxon>
        <taxon>Gunneridae</taxon>
        <taxon>Pentapetalae</taxon>
        <taxon>asterids</taxon>
        <taxon>lamiids</taxon>
        <taxon>Solanales</taxon>
        <taxon>Convolvulaceae</taxon>
        <taxon>Cuscuteae</taxon>
        <taxon>Cuscuta</taxon>
        <taxon>Cuscuta subgen. Grammica</taxon>
        <taxon>Cuscuta sect. Cleistogrammica</taxon>
    </lineage>
</organism>
<dbReference type="EMBL" id="OOIL02001115">
    <property type="protein sequence ID" value="VFQ72518.1"/>
    <property type="molecule type" value="Genomic_DNA"/>
</dbReference>
<keyword evidence="6" id="KW-0378">Hydrolase</keyword>
<evidence type="ECO:0000313" key="11">
    <source>
        <dbReference type="Proteomes" id="UP000595140"/>
    </source>
</evidence>
<sequence length="1068" mass="121328">MSDATLDRGSIDYMWSHALISDATHTGLQEHCLPKNYDKTACDHFQSAAYREEQGDNMIDPYNIYGPVCFDYSHNRSSVQFNKRRFGYDPCEQGYVHKYLNLHHVQQALHANTTNLPYPWNLCSEGERKPPVSGKPVRLFSDLFKTVEEKGSISSISKGKPTITFTTEELRKIGDSFPYAIKARFARDLQIADIGKSLERGGFSGFRVISISRFIVVITLRSQTDFLRLLSRRTWRANGHHMYLSKWDPLLEDKRDSPMVLVWVTLKHIPFFLTSAQSLFSVVKTLGKPIQMDETTTRGGYFNTARVLVEMDASKARQSSILYVLQPGSVKLKSFMIFLLFAWLVVDGVTAAKLIPSPSEKSSPAGEQRGGSKMLRKSGQITHTNGSVFREKLQDYKLKLAMTNASSHPNNQLWIFWKEPSLTLIQTIEGSQIIHCQFNSAALHSPLWISSVYGRHTRAERANLWNAISSWNVGMDPWILGGDFNCIHSLDQHKGNCNPCYNSVEDFRECMEASNLLYIHPSGGHFSWSGERSQGKLWRRLDHIFGNQHLMDMANRVHLSMLSKGASDHRPFLLELSMDTYSGPKPFRFLDLWVSHHTLESTIKSFWENNKTYNGMKGLGRKLKNLKAILTKWSRDDFGNIFHQLKEAESRASRAQDHFEANQNPESLVEFNKSNAELLLLSKRETDFWRQKSCIRWLKEGDASTKFFHNVVKNRRQKLRISSLKDDHGRTIEEASNIALHAIDYYTNIYSDEPVSIDPQLLSYIPNIINGEDNLMLCAVPQEEEIRGAIWDLNSHSAPGPDGYNGTFFKTYWHIIHDEVTRATQEFFLGLPIPKSYGATLLTLIPKVDNPKSLGDYRPISLSTFLSKVNTKILANRLGSILHKLISPEQSGFQAGKGVEENILLTQEMIHCLDNTSGSANIAIKVDFAKAFDRISWQFLEVTLSSFGFSPHGEIKEWKDSPSTMFPIYKRLMASALHILLYSGDADSVVPVTSTRYALDAMNLTILKPWHPWQHPTHKEVAGYKVEYKGITFATVKGGGHLVPQTNPLSAFTLLNMFITRGGDHHHH</sequence>
<proteinExistence type="inferred from homology"/>
<dbReference type="PANTHER" id="PTHR19446">
    <property type="entry name" value="REVERSE TRANSCRIPTASES"/>
    <property type="match status" value="1"/>
</dbReference>
<comment type="similarity">
    <text evidence="2">Belongs to the peptidase S10 family.</text>
</comment>
<accession>A0A484L8P6</accession>
<keyword evidence="7" id="KW-1015">Disulfide bond</keyword>
<dbReference type="AlphaFoldDB" id="A0A484L8P6"/>
<evidence type="ECO:0000256" key="7">
    <source>
        <dbReference type="ARBA" id="ARBA00023157"/>
    </source>
</evidence>
<dbReference type="PROSITE" id="PS00560">
    <property type="entry name" value="CARBOXYPEPT_SER_HIS"/>
    <property type="match status" value="1"/>
</dbReference>
<dbReference type="Pfam" id="PF00450">
    <property type="entry name" value="Peptidase_S10"/>
    <property type="match status" value="2"/>
</dbReference>
<evidence type="ECO:0000256" key="8">
    <source>
        <dbReference type="ARBA" id="ARBA00023180"/>
    </source>
</evidence>
<dbReference type="Gene3D" id="6.10.250.940">
    <property type="match status" value="1"/>
</dbReference>
<evidence type="ECO:0000256" key="5">
    <source>
        <dbReference type="ARBA" id="ARBA00022729"/>
    </source>
</evidence>
<dbReference type="Gene3D" id="3.60.10.10">
    <property type="entry name" value="Endonuclease/exonuclease/phosphatase"/>
    <property type="match status" value="1"/>
</dbReference>
<dbReference type="GO" id="GO:0004185">
    <property type="term" value="F:serine-type carboxypeptidase activity"/>
    <property type="evidence" value="ECO:0007669"/>
    <property type="project" value="InterPro"/>
</dbReference>
<dbReference type="GO" id="GO:0006508">
    <property type="term" value="P:proteolysis"/>
    <property type="evidence" value="ECO:0007669"/>
    <property type="project" value="UniProtKB-KW"/>
</dbReference>
<dbReference type="SUPFAM" id="SSF56672">
    <property type="entry name" value="DNA/RNA polymerases"/>
    <property type="match status" value="1"/>
</dbReference>
<evidence type="ECO:0000256" key="2">
    <source>
        <dbReference type="ARBA" id="ARBA00009431"/>
    </source>
</evidence>
<protein>
    <recommendedName>
        <fullName evidence="12">Reverse transcriptase domain-containing protein</fullName>
    </recommendedName>
</protein>
<comment type="subcellular location">
    <subcellularLocation>
        <location evidence="1">Secreted</location>
    </subcellularLocation>
</comment>
<dbReference type="InterPro" id="IPR043502">
    <property type="entry name" value="DNA/RNA_pol_sf"/>
</dbReference>
<dbReference type="InterPro" id="IPR033124">
    <property type="entry name" value="Ser_caboxypep_his_AS"/>
</dbReference>
<evidence type="ECO:0000256" key="3">
    <source>
        <dbReference type="ARBA" id="ARBA00022645"/>
    </source>
</evidence>
<evidence type="ECO:0008006" key="12">
    <source>
        <dbReference type="Google" id="ProtNLM"/>
    </source>
</evidence>
<dbReference type="CDD" id="cd01650">
    <property type="entry name" value="RT_nLTR_like"/>
    <property type="match status" value="1"/>
</dbReference>
<feature type="region of interest" description="Disordered" evidence="9">
    <location>
        <begin position="357"/>
        <end position="377"/>
    </location>
</feature>
<dbReference type="FunFam" id="3.40.50.11320:FF:000002">
    <property type="entry name" value="Carboxypeptidase"/>
    <property type="match status" value="1"/>
</dbReference>
<dbReference type="SUPFAM" id="SSF53474">
    <property type="entry name" value="alpha/beta-Hydrolases"/>
    <property type="match status" value="2"/>
</dbReference>
<dbReference type="Gene3D" id="3.40.50.11320">
    <property type="match status" value="1"/>
</dbReference>
<dbReference type="GO" id="GO:0005576">
    <property type="term" value="C:extracellular region"/>
    <property type="evidence" value="ECO:0007669"/>
    <property type="project" value="UniProtKB-SubCell"/>
</dbReference>
<dbReference type="OrthoDB" id="536038at2759"/>
<name>A0A484L8P6_9ASTE</name>
<evidence type="ECO:0000256" key="1">
    <source>
        <dbReference type="ARBA" id="ARBA00004613"/>
    </source>
</evidence>
<keyword evidence="11" id="KW-1185">Reference proteome</keyword>
<dbReference type="Proteomes" id="UP000595140">
    <property type="component" value="Unassembled WGS sequence"/>
</dbReference>
<evidence type="ECO:0000313" key="10">
    <source>
        <dbReference type="EMBL" id="VFQ72518.1"/>
    </source>
</evidence>
<dbReference type="InterPro" id="IPR036691">
    <property type="entry name" value="Endo/exonu/phosph_ase_sf"/>
</dbReference>
<dbReference type="InterPro" id="IPR001563">
    <property type="entry name" value="Peptidase_S10"/>
</dbReference>
<keyword evidence="4" id="KW-0645">Protease</keyword>
<dbReference type="InterPro" id="IPR029058">
    <property type="entry name" value="AB_hydrolase_fold"/>
</dbReference>
<dbReference type="SUPFAM" id="SSF56219">
    <property type="entry name" value="DNase I-like"/>
    <property type="match status" value="1"/>
</dbReference>
<evidence type="ECO:0000256" key="9">
    <source>
        <dbReference type="SAM" id="MobiDB-lite"/>
    </source>
</evidence>
<evidence type="ECO:0000256" key="6">
    <source>
        <dbReference type="ARBA" id="ARBA00022801"/>
    </source>
</evidence>
<gene>
    <name evidence="10" type="ORF">CCAM_LOCUS14294</name>
</gene>
<keyword evidence="5" id="KW-0732">Signal</keyword>
<evidence type="ECO:0000256" key="4">
    <source>
        <dbReference type="ARBA" id="ARBA00022670"/>
    </source>
</evidence>
<keyword evidence="3" id="KW-0121">Carboxypeptidase</keyword>
<keyword evidence="8" id="KW-0325">Glycoprotein</keyword>